<dbReference type="AlphaFoldDB" id="A0A699H8M4"/>
<proteinExistence type="predicted"/>
<protein>
    <submittedName>
        <fullName evidence="1">Uncharacterized protein</fullName>
    </submittedName>
</protein>
<feature type="non-terminal residue" evidence="1">
    <location>
        <position position="1"/>
    </location>
</feature>
<organism evidence="1">
    <name type="scientific">Tanacetum cinerariifolium</name>
    <name type="common">Dalmatian daisy</name>
    <name type="synonym">Chrysanthemum cinerariifolium</name>
    <dbReference type="NCBI Taxonomy" id="118510"/>
    <lineage>
        <taxon>Eukaryota</taxon>
        <taxon>Viridiplantae</taxon>
        <taxon>Streptophyta</taxon>
        <taxon>Embryophyta</taxon>
        <taxon>Tracheophyta</taxon>
        <taxon>Spermatophyta</taxon>
        <taxon>Magnoliopsida</taxon>
        <taxon>eudicotyledons</taxon>
        <taxon>Gunneridae</taxon>
        <taxon>Pentapetalae</taxon>
        <taxon>asterids</taxon>
        <taxon>campanulids</taxon>
        <taxon>Asterales</taxon>
        <taxon>Asteraceae</taxon>
        <taxon>Asteroideae</taxon>
        <taxon>Anthemideae</taxon>
        <taxon>Anthemidinae</taxon>
        <taxon>Tanacetum</taxon>
    </lineage>
</organism>
<reference evidence="1" key="1">
    <citation type="journal article" date="2019" name="Sci. Rep.">
        <title>Draft genome of Tanacetum cinerariifolium, the natural source of mosquito coil.</title>
        <authorList>
            <person name="Yamashiro T."/>
            <person name="Shiraishi A."/>
            <person name="Satake H."/>
            <person name="Nakayama K."/>
        </authorList>
    </citation>
    <scope>NUCLEOTIDE SEQUENCE</scope>
</reference>
<sequence length="120" mass="13839">VKCKYVTRNTRNGRKNEYNTGSYESIAGGLDHVDHVIRLPIEHGISMGTRVDNIMDGININDLTIEQYVRLIQENQTPIMVKKVDDMTIVEYIEYEEKMKRIIYEYLKLANPGGSLCQSK</sequence>
<accession>A0A699H8M4</accession>
<evidence type="ECO:0000313" key="1">
    <source>
        <dbReference type="EMBL" id="GEX80028.1"/>
    </source>
</evidence>
<dbReference type="EMBL" id="BKCJ010130918">
    <property type="protein sequence ID" value="GEX80028.1"/>
    <property type="molecule type" value="Genomic_DNA"/>
</dbReference>
<name>A0A699H8M4_TANCI</name>
<comment type="caution">
    <text evidence="1">The sequence shown here is derived from an EMBL/GenBank/DDBJ whole genome shotgun (WGS) entry which is preliminary data.</text>
</comment>
<gene>
    <name evidence="1" type="ORF">Tci_352003</name>
</gene>